<dbReference type="HOGENOM" id="CLU_044106_0_0_1"/>
<feature type="compositionally biased region" description="Low complexity" evidence="1">
    <location>
        <begin position="274"/>
        <end position="296"/>
    </location>
</feature>
<evidence type="ECO:0000313" key="3">
    <source>
        <dbReference type="Proteomes" id="UP000005666"/>
    </source>
</evidence>
<dbReference type="AlphaFoldDB" id="G8BT85"/>
<name>G8BT85_TETPH</name>
<accession>G8BT85</accession>
<feature type="compositionally biased region" description="Polar residues" evidence="1">
    <location>
        <begin position="32"/>
        <end position="45"/>
    </location>
</feature>
<evidence type="ECO:0000313" key="2">
    <source>
        <dbReference type="EMBL" id="CCE63113.1"/>
    </source>
</evidence>
<sequence length="440" mass="49393">MSNRKSILLTGPEGGTVDILNENETHSKDAANTKNSPIMELSNSAGDYFSAGANNESSGVKFDSEQIENDRGRTRSRNNREDSSGTGNSFSYSSNNNSKSRSRSRASSMVRDEEFLKWTVLRKDPSMRLKFRRANDGAHRDHSNEDLEDDDDEYFDEDDDEISDEEQVSDLENELEIDDFTFDLGMKVLPNYCISINEVLERSKPWKSAYNEDLVKNKIDPNANVLINELEGGFVKAMELISKNNKYDDDIDSGSGSFSSNSELNKQDSEHHASTSATIASSNTNNTTSSSGSSDSGDSFILYTDLSSESTYALTYVMGTLVKNNDTLYIVHWEGSTTSNNDAMKKKMTSNLQKIRENVMYLNDCNNSIIDRLDVVVISMTHPYPKHFLNEMIYGLKPKSLICSLNIMLSPSGLQNYVCSIPVLVIRKKLKRTRRRGIDE</sequence>
<feature type="region of interest" description="Disordered" evidence="1">
    <location>
        <begin position="251"/>
        <end position="296"/>
    </location>
</feature>
<feature type="compositionally biased region" description="Basic and acidic residues" evidence="1">
    <location>
        <begin position="135"/>
        <end position="145"/>
    </location>
</feature>
<dbReference type="OMA" id="IVHWEPS"/>
<dbReference type="GeneID" id="11531253"/>
<dbReference type="EMBL" id="HE612860">
    <property type="protein sequence ID" value="CCE63113.1"/>
    <property type="molecule type" value="Genomic_DNA"/>
</dbReference>
<dbReference type="eggNOG" id="ENOG502QVSA">
    <property type="taxonomic scope" value="Eukaryota"/>
</dbReference>
<feature type="compositionally biased region" description="Low complexity" evidence="1">
    <location>
        <begin position="253"/>
        <end position="262"/>
    </location>
</feature>
<dbReference type="RefSeq" id="XP_003685547.1">
    <property type="nucleotide sequence ID" value="XM_003685499.1"/>
</dbReference>
<proteinExistence type="predicted"/>
<keyword evidence="3" id="KW-1185">Reference proteome</keyword>
<dbReference type="KEGG" id="tpf:TPHA_0E00160"/>
<feature type="compositionally biased region" description="Low complexity" evidence="1">
    <location>
        <begin position="84"/>
        <end position="106"/>
    </location>
</feature>
<feature type="region of interest" description="Disordered" evidence="1">
    <location>
        <begin position="135"/>
        <end position="158"/>
    </location>
</feature>
<feature type="region of interest" description="Disordered" evidence="1">
    <location>
        <begin position="1"/>
        <end position="106"/>
    </location>
</feature>
<dbReference type="Proteomes" id="UP000005666">
    <property type="component" value="Chromosome 5"/>
</dbReference>
<protein>
    <recommendedName>
        <fullName evidence="4">UspA domain-containing protein</fullName>
    </recommendedName>
</protein>
<dbReference type="GO" id="GO:0003713">
    <property type="term" value="F:transcription coactivator activity"/>
    <property type="evidence" value="ECO:0007669"/>
    <property type="project" value="EnsemblFungi"/>
</dbReference>
<gene>
    <name evidence="2" type="primary">TPHA0E00160</name>
    <name evidence="2" type="ordered locus">TPHA_0E00160</name>
</gene>
<dbReference type="STRING" id="1071381.G8BT85"/>
<reference evidence="2 3" key="1">
    <citation type="journal article" date="2011" name="Proc. Natl. Acad. Sci. U.S.A.">
        <title>Evolutionary erosion of yeast sex chromosomes by mating-type switching accidents.</title>
        <authorList>
            <person name="Gordon J.L."/>
            <person name="Armisen D."/>
            <person name="Proux-Wera E."/>
            <person name="Oheigeartaigh S.S."/>
            <person name="Byrne K.P."/>
            <person name="Wolfe K.H."/>
        </authorList>
    </citation>
    <scope>NUCLEOTIDE SEQUENCE [LARGE SCALE GENOMIC DNA]</scope>
    <source>
        <strain evidence="3">ATCC 24235 / CBS 4417 / NBRC 1672 / NRRL Y-8282 / UCD 70-5</strain>
    </source>
</reference>
<feature type="compositionally biased region" description="Basic and acidic residues" evidence="1">
    <location>
        <begin position="62"/>
        <end position="83"/>
    </location>
</feature>
<evidence type="ECO:0008006" key="4">
    <source>
        <dbReference type="Google" id="ProtNLM"/>
    </source>
</evidence>
<feature type="compositionally biased region" description="Acidic residues" evidence="1">
    <location>
        <begin position="146"/>
        <end position="158"/>
    </location>
</feature>
<evidence type="ECO:0000256" key="1">
    <source>
        <dbReference type="SAM" id="MobiDB-lite"/>
    </source>
</evidence>
<dbReference type="OrthoDB" id="992776at2759"/>
<dbReference type="GO" id="GO:0006357">
    <property type="term" value="P:regulation of transcription by RNA polymerase II"/>
    <property type="evidence" value="ECO:0007669"/>
    <property type="project" value="EnsemblFungi"/>
</dbReference>
<organism evidence="2 3">
    <name type="scientific">Tetrapisispora phaffii (strain ATCC 24235 / CBS 4417 / NBRC 1672 / NRRL Y-8282 / UCD 70-5)</name>
    <name type="common">Yeast</name>
    <name type="synonym">Fabospora phaffii</name>
    <dbReference type="NCBI Taxonomy" id="1071381"/>
    <lineage>
        <taxon>Eukaryota</taxon>
        <taxon>Fungi</taxon>
        <taxon>Dikarya</taxon>
        <taxon>Ascomycota</taxon>
        <taxon>Saccharomycotina</taxon>
        <taxon>Saccharomycetes</taxon>
        <taxon>Saccharomycetales</taxon>
        <taxon>Saccharomycetaceae</taxon>
        <taxon>Tetrapisispora</taxon>
    </lineage>
</organism>